<protein>
    <submittedName>
        <fullName evidence="1">Uncharacterized protein</fullName>
    </submittedName>
</protein>
<proteinExistence type="predicted"/>
<dbReference type="STRING" id="1848.SAMN05443637_111144"/>
<name>A0A1M6V1K9_PSETH</name>
<dbReference type="EMBL" id="FRAP01000011">
    <property type="protein sequence ID" value="SHK75382.1"/>
    <property type="molecule type" value="Genomic_DNA"/>
</dbReference>
<organism evidence="1 2">
    <name type="scientific">Pseudonocardia thermophila</name>
    <dbReference type="NCBI Taxonomy" id="1848"/>
    <lineage>
        <taxon>Bacteria</taxon>
        <taxon>Bacillati</taxon>
        <taxon>Actinomycetota</taxon>
        <taxon>Actinomycetes</taxon>
        <taxon>Pseudonocardiales</taxon>
        <taxon>Pseudonocardiaceae</taxon>
        <taxon>Pseudonocardia</taxon>
    </lineage>
</organism>
<accession>A0A1M6V1K9</accession>
<sequence>MDTARVQTDGVLAVRPAAEIVVQKVRRPAKVRILALAVLVDDDHEPIVSGRHRVAIDGVLLGSAANPVVRGTFVADG</sequence>
<dbReference type="RefSeq" id="WP_073457850.1">
    <property type="nucleotide sequence ID" value="NZ_FRAP01000011.1"/>
</dbReference>
<dbReference type="Proteomes" id="UP000184363">
    <property type="component" value="Unassembled WGS sequence"/>
</dbReference>
<evidence type="ECO:0000313" key="1">
    <source>
        <dbReference type="EMBL" id="SHK75382.1"/>
    </source>
</evidence>
<keyword evidence="2" id="KW-1185">Reference proteome</keyword>
<reference evidence="1 2" key="1">
    <citation type="submission" date="2016-11" db="EMBL/GenBank/DDBJ databases">
        <authorList>
            <person name="Jaros S."/>
            <person name="Januszkiewicz K."/>
            <person name="Wedrychowicz H."/>
        </authorList>
    </citation>
    <scope>NUCLEOTIDE SEQUENCE [LARGE SCALE GENOMIC DNA]</scope>
    <source>
        <strain evidence="1 2">DSM 43832</strain>
    </source>
</reference>
<evidence type="ECO:0000313" key="2">
    <source>
        <dbReference type="Proteomes" id="UP000184363"/>
    </source>
</evidence>
<gene>
    <name evidence="1" type="ORF">SAMN05443637_111144</name>
</gene>
<dbReference type="AlphaFoldDB" id="A0A1M6V1K9"/>